<dbReference type="Proteomes" id="UP000262825">
    <property type="component" value="Unassembled WGS sequence"/>
</dbReference>
<gene>
    <name evidence="5" type="ORF">SCODWIG_00408</name>
</gene>
<dbReference type="GO" id="GO:0000417">
    <property type="term" value="C:HIR complex"/>
    <property type="evidence" value="ECO:0007669"/>
    <property type="project" value="TreeGrafter"/>
</dbReference>
<evidence type="ECO:0000256" key="4">
    <source>
        <dbReference type="SAM" id="Coils"/>
    </source>
</evidence>
<comment type="subcellular location">
    <subcellularLocation>
        <location evidence="1">Nucleus</location>
    </subcellularLocation>
</comment>
<dbReference type="VEuPathDB" id="FungiDB:SCODWIG_00408"/>
<keyword evidence="6" id="KW-1185">Reference proteome</keyword>
<organism evidence="5 6">
    <name type="scientific">Saccharomycodes ludwigii</name>
    <dbReference type="NCBI Taxonomy" id="36035"/>
    <lineage>
        <taxon>Eukaryota</taxon>
        <taxon>Fungi</taxon>
        <taxon>Dikarya</taxon>
        <taxon>Ascomycota</taxon>
        <taxon>Saccharomycotina</taxon>
        <taxon>Saccharomycetes</taxon>
        <taxon>Saccharomycodales</taxon>
        <taxon>Saccharomycodaceae</taxon>
        <taxon>Saccharomycodes</taxon>
    </lineage>
</organism>
<dbReference type="GO" id="GO:0031491">
    <property type="term" value="F:nucleosome binding"/>
    <property type="evidence" value="ECO:0007669"/>
    <property type="project" value="TreeGrafter"/>
</dbReference>
<name>A0A376B1V4_9ASCO</name>
<dbReference type="PANTHER" id="PTHR15502:SF7">
    <property type="entry name" value="CALCINEURIN-BINDING PROTEIN CABIN-1"/>
    <property type="match status" value="1"/>
</dbReference>
<proteinExistence type="inferred from homology"/>
<dbReference type="InterPro" id="IPR033053">
    <property type="entry name" value="Hir3/CABIN1"/>
</dbReference>
<evidence type="ECO:0000256" key="3">
    <source>
        <dbReference type="ARBA" id="ARBA00023242"/>
    </source>
</evidence>
<dbReference type="PANTHER" id="PTHR15502">
    <property type="entry name" value="CALCINEURIN-BINDING PROTEIN CABIN 1-RELATED"/>
    <property type="match status" value="1"/>
</dbReference>
<sequence length="1595" mass="186756">MSLFKALNLEDEVGTGNNTVQEQEEHTRELQVEQGFRIYDTALNFYKDKEYQKAKATFEDLFQLEILKPNYFGYYLYSSSTLDKLRYLCYRNRGFLYYECLTENYQNMQSEDIVEDILKCITDLLEALQHGTPDYQCTELLVDLFQAFKSKKLQRWILETELTRDSLISNSRTLLPQWKKFITKEQQILKETKDEVFSVFLENLFLKNKTNNNINNTSTYKINENINPLLLKISEMKAQDDKMIKELSIYEIIVEESSWDSLFIGFKALTPNNKLPIMPTKVNDSYSEVDESIESVKILVKNKKQKTPELVKKEDSKSAVTNKEEYSVQNTNKRSAEERIVQRVSKRVRERNNSSEKENNVNRIFLSEFNKSLKALGFDGIEEDLFLSENVPSTSEMAVAIKDFYDCLSNWSNKYVDILKQSSPEYNTQNSNELEEIVCILGTSAFGDEVNNAPMNVLHDQLLDEFISEVNQCHPHFQQLRIKLLFTLLSKHGSVCLVTDTLWSTDMYEYVEYSVVLLEEDLFDLIVDCDNKYCLFAVSIIEILVNLFCRMTKELLKNSYPDQKKNELEENLTFISNKIERWDNFLRQHTSISRYQWAMLYFCQAFDQANDIQMIKSLESIKKKLKAEEISANCNYRYIPSLTTVNIENEISKINILKKFRDPENLNRAEKLNSLLKILNTTGNKENLNSEEIVLYNFIEKCPFIFKLQIWDIIFHYLITKGNAKDAEHSYFKLLAEIFGNIKSDRYKAMSPSQRRTVLIVTLNNLGRFTKYYIQILLDAPLVVLELDTCCANLLFLVEAFRFFYSIIHYEMMCLKDSSMHSFFKKAEKSSQILKELFANIAAILSYCYYQCCIYKHVSDLEPLVCEFFSNFHQLIYSFGFCDSGLFLQLNEKIIYTFHSEITFDYLHQVLYCRYHVHITNSEHSQIELHNTKKSVMSKKNALALARFIVRYQYGDLNPMFGPLNKASSKQSLDMILEVIGQPNYESNYIISRNNCYFKKYLESPITVDLLRAALNGKLDIGIIYAEDPYQDYIKSNVFFVFAVQQLNIYKIRKKSMQARPSELDTVIMHLKSDIIFDSGKFESWFLLAKCYNYIVDDDMTWTSDKLIVFEKKKSISKFQRYSILCYMMAISLCLQKMPNAIIGANKENLFLLCEMLEALGSSLTMGYLKPMEGLCFKRETMKALFMDEEGHVYVNGPSENQLISDYNIKKGIILSYEMANKTLLATPQMKGNLLWEIPYHFAKANFKFGAVFDEYKEQLLRSCRLSWDIKTQKNEHILEPHYFLIVCCYKLVKREEISIETALAYLSEDNFVFQKGDEFWKGNEDTKEVFYEKCIELLQVIIHLDKKKWYHRPKYKIAKILFEDLSQLDKALTQLEELVNAKNVNKNLVTIWKPDFERPGKHFVYTTEYIVFYIELLFCKNDIKGISQVLKKIKKFGSGMLNMNAVQEKASRLYCQCVQSTYQINDKEYVEQWLPTVNFKVFNVISQKVYEDFDIKIYDAQLLEVFLESVNLKKGTIIFDGICIGLYIKYFYGLVLVQNQELEDSILQASETQQSEGHGSIGNRKRVSKKDIFDRINPLVVKINDLLNKKGRIE</sequence>
<evidence type="ECO:0000313" key="6">
    <source>
        <dbReference type="Proteomes" id="UP000262825"/>
    </source>
</evidence>
<comment type="similarity">
    <text evidence="2">Belongs to the HIR3 family.</text>
</comment>
<dbReference type="EMBL" id="UFAJ01000032">
    <property type="protein sequence ID" value="SSD58647.1"/>
    <property type="molecule type" value="Genomic_DNA"/>
</dbReference>
<protein>
    <submittedName>
        <fullName evidence="5">Related to Histone transcription regulator 3 homolog</fullName>
    </submittedName>
</protein>
<feature type="coiled-coil region" evidence="4">
    <location>
        <begin position="1359"/>
        <end position="1386"/>
    </location>
</feature>
<reference evidence="6" key="1">
    <citation type="submission" date="2018-06" db="EMBL/GenBank/DDBJ databases">
        <authorList>
            <person name="Guldener U."/>
        </authorList>
    </citation>
    <scope>NUCLEOTIDE SEQUENCE [LARGE SCALE GENOMIC DNA]</scope>
    <source>
        <strain evidence="6">UTAD17</strain>
    </source>
</reference>
<dbReference type="GO" id="GO:0006325">
    <property type="term" value="P:chromatin organization"/>
    <property type="evidence" value="ECO:0007669"/>
    <property type="project" value="InterPro"/>
</dbReference>
<evidence type="ECO:0000256" key="2">
    <source>
        <dbReference type="ARBA" id="ARBA00007335"/>
    </source>
</evidence>
<accession>A0A376B1V4</accession>
<dbReference type="GO" id="GO:0005634">
    <property type="term" value="C:nucleus"/>
    <property type="evidence" value="ECO:0007669"/>
    <property type="project" value="UniProtKB-SubCell"/>
</dbReference>
<evidence type="ECO:0000313" key="5">
    <source>
        <dbReference type="EMBL" id="SSD58647.1"/>
    </source>
</evidence>
<keyword evidence="3" id="KW-0539">Nucleus</keyword>
<keyword evidence="4" id="KW-0175">Coiled coil</keyword>
<evidence type="ECO:0000256" key="1">
    <source>
        <dbReference type="ARBA" id="ARBA00004123"/>
    </source>
</evidence>